<keyword evidence="1" id="KW-0472">Membrane</keyword>
<dbReference type="Proteomes" id="UP000276133">
    <property type="component" value="Unassembled WGS sequence"/>
</dbReference>
<evidence type="ECO:0000256" key="1">
    <source>
        <dbReference type="SAM" id="Phobius"/>
    </source>
</evidence>
<keyword evidence="1" id="KW-0812">Transmembrane</keyword>
<keyword evidence="1" id="KW-1133">Transmembrane helix</keyword>
<sequence>FGDVKNNIKLNTKEDCFLFYRKIIFGDQKIFFVIVFHHKFCDQNDHKVVMTPNFNIKINKTIVFSTINYLLDFILFIVTLKKRRI</sequence>
<dbReference type="AlphaFoldDB" id="A0A3M7R5Y1"/>
<accession>A0A3M7R5Y1</accession>
<feature type="transmembrane region" description="Helical" evidence="1">
    <location>
        <begin position="62"/>
        <end position="80"/>
    </location>
</feature>
<proteinExistence type="predicted"/>
<evidence type="ECO:0000313" key="3">
    <source>
        <dbReference type="Proteomes" id="UP000276133"/>
    </source>
</evidence>
<organism evidence="2 3">
    <name type="scientific">Brachionus plicatilis</name>
    <name type="common">Marine rotifer</name>
    <name type="synonym">Brachionus muelleri</name>
    <dbReference type="NCBI Taxonomy" id="10195"/>
    <lineage>
        <taxon>Eukaryota</taxon>
        <taxon>Metazoa</taxon>
        <taxon>Spiralia</taxon>
        <taxon>Gnathifera</taxon>
        <taxon>Rotifera</taxon>
        <taxon>Eurotatoria</taxon>
        <taxon>Monogononta</taxon>
        <taxon>Pseudotrocha</taxon>
        <taxon>Ploima</taxon>
        <taxon>Brachionidae</taxon>
        <taxon>Brachionus</taxon>
    </lineage>
</organism>
<dbReference type="EMBL" id="REGN01004139">
    <property type="protein sequence ID" value="RNA18970.1"/>
    <property type="molecule type" value="Genomic_DNA"/>
</dbReference>
<feature type="non-terminal residue" evidence="2">
    <location>
        <position position="1"/>
    </location>
</feature>
<name>A0A3M7R5Y1_BRAPC</name>
<protein>
    <submittedName>
        <fullName evidence="2">Uncharacterized protein</fullName>
    </submittedName>
</protein>
<reference evidence="2 3" key="1">
    <citation type="journal article" date="2018" name="Sci. Rep.">
        <title>Genomic signatures of local adaptation to the degree of environmental predictability in rotifers.</title>
        <authorList>
            <person name="Franch-Gras L."/>
            <person name="Hahn C."/>
            <person name="Garcia-Roger E.M."/>
            <person name="Carmona M.J."/>
            <person name="Serra M."/>
            <person name="Gomez A."/>
        </authorList>
    </citation>
    <scope>NUCLEOTIDE SEQUENCE [LARGE SCALE GENOMIC DNA]</scope>
    <source>
        <strain evidence="2">HYR1</strain>
    </source>
</reference>
<gene>
    <name evidence="2" type="ORF">BpHYR1_027085</name>
</gene>
<keyword evidence="3" id="KW-1185">Reference proteome</keyword>
<evidence type="ECO:0000313" key="2">
    <source>
        <dbReference type="EMBL" id="RNA18970.1"/>
    </source>
</evidence>
<comment type="caution">
    <text evidence="2">The sequence shown here is derived from an EMBL/GenBank/DDBJ whole genome shotgun (WGS) entry which is preliminary data.</text>
</comment>